<dbReference type="EMBL" id="GBXM01091434">
    <property type="protein sequence ID" value="JAH17143.1"/>
    <property type="molecule type" value="Transcribed_RNA"/>
</dbReference>
<dbReference type="AlphaFoldDB" id="A0A0E9QM35"/>
<feature type="chain" id="PRO_5002431137" evidence="1">
    <location>
        <begin position="18"/>
        <end position="33"/>
    </location>
</feature>
<protein>
    <submittedName>
        <fullName evidence="2">Uncharacterized protein</fullName>
    </submittedName>
</protein>
<organism evidence="2">
    <name type="scientific">Anguilla anguilla</name>
    <name type="common">European freshwater eel</name>
    <name type="synonym">Muraena anguilla</name>
    <dbReference type="NCBI Taxonomy" id="7936"/>
    <lineage>
        <taxon>Eukaryota</taxon>
        <taxon>Metazoa</taxon>
        <taxon>Chordata</taxon>
        <taxon>Craniata</taxon>
        <taxon>Vertebrata</taxon>
        <taxon>Euteleostomi</taxon>
        <taxon>Actinopterygii</taxon>
        <taxon>Neopterygii</taxon>
        <taxon>Teleostei</taxon>
        <taxon>Anguilliformes</taxon>
        <taxon>Anguillidae</taxon>
        <taxon>Anguilla</taxon>
    </lineage>
</organism>
<evidence type="ECO:0000313" key="2">
    <source>
        <dbReference type="EMBL" id="JAH17143.1"/>
    </source>
</evidence>
<evidence type="ECO:0000256" key="1">
    <source>
        <dbReference type="SAM" id="SignalP"/>
    </source>
</evidence>
<reference evidence="2" key="2">
    <citation type="journal article" date="2015" name="Fish Shellfish Immunol.">
        <title>Early steps in the European eel (Anguilla anguilla)-Vibrio vulnificus interaction in the gills: Role of the RtxA13 toxin.</title>
        <authorList>
            <person name="Callol A."/>
            <person name="Pajuelo D."/>
            <person name="Ebbesson L."/>
            <person name="Teles M."/>
            <person name="MacKenzie S."/>
            <person name="Amaro C."/>
        </authorList>
    </citation>
    <scope>NUCLEOTIDE SEQUENCE</scope>
</reference>
<name>A0A0E9QM35_ANGAN</name>
<keyword evidence="1" id="KW-0732">Signal</keyword>
<sequence length="33" mass="3526">MCLGILAFFSFFFSVCSDYSATEAGSDQSAVSH</sequence>
<feature type="signal peptide" evidence="1">
    <location>
        <begin position="1"/>
        <end position="17"/>
    </location>
</feature>
<accession>A0A0E9QM35</accession>
<proteinExistence type="predicted"/>
<reference evidence="2" key="1">
    <citation type="submission" date="2014-11" db="EMBL/GenBank/DDBJ databases">
        <authorList>
            <person name="Amaro Gonzalez C."/>
        </authorList>
    </citation>
    <scope>NUCLEOTIDE SEQUENCE</scope>
</reference>